<dbReference type="EMBL" id="VWPK01000053">
    <property type="protein sequence ID" value="KAA5609339.1"/>
    <property type="molecule type" value="Genomic_DNA"/>
</dbReference>
<proteinExistence type="predicted"/>
<dbReference type="RefSeq" id="WP_150043879.1">
    <property type="nucleotide sequence ID" value="NZ_OW485601.1"/>
</dbReference>
<feature type="region of interest" description="Disordered" evidence="1">
    <location>
        <begin position="38"/>
        <end position="62"/>
    </location>
</feature>
<reference evidence="2 3" key="1">
    <citation type="submission" date="2019-09" db="EMBL/GenBank/DDBJ databases">
        <title>Genome sequence of Rhodovastum atsumiense, a diverse member of the Acetobacteraceae family of non-sulfur purple photosynthetic bacteria.</title>
        <authorList>
            <person name="Meyer T."/>
            <person name="Kyndt J."/>
        </authorList>
    </citation>
    <scope>NUCLEOTIDE SEQUENCE [LARGE SCALE GENOMIC DNA]</scope>
    <source>
        <strain evidence="2 3">DSM 21279</strain>
    </source>
</reference>
<protein>
    <submittedName>
        <fullName evidence="2">Uncharacterized protein</fullName>
    </submittedName>
</protein>
<accession>A0A5M6IN79</accession>
<gene>
    <name evidence="2" type="ORF">F1189_24750</name>
</gene>
<feature type="region of interest" description="Disordered" evidence="1">
    <location>
        <begin position="97"/>
        <end position="116"/>
    </location>
</feature>
<evidence type="ECO:0000313" key="2">
    <source>
        <dbReference type="EMBL" id="KAA5609339.1"/>
    </source>
</evidence>
<sequence>MGFLSVMEVRRSPQVRQEPCASGCPGTGRVEVAAERWPEAASPQRARHEWHRGGRLGKHPQAPGVITTMALASGPLRIPDATKVTLAWAGTVGAGEMKSERKMKNTGSICEGHVPR</sequence>
<dbReference type="AlphaFoldDB" id="A0A5M6IN79"/>
<keyword evidence="3" id="KW-1185">Reference proteome</keyword>
<name>A0A5M6IN79_9PROT</name>
<comment type="caution">
    <text evidence="2">The sequence shown here is derived from an EMBL/GenBank/DDBJ whole genome shotgun (WGS) entry which is preliminary data.</text>
</comment>
<evidence type="ECO:0000313" key="3">
    <source>
        <dbReference type="Proteomes" id="UP000325255"/>
    </source>
</evidence>
<organism evidence="2 3">
    <name type="scientific">Rhodovastum atsumiense</name>
    <dbReference type="NCBI Taxonomy" id="504468"/>
    <lineage>
        <taxon>Bacteria</taxon>
        <taxon>Pseudomonadati</taxon>
        <taxon>Pseudomonadota</taxon>
        <taxon>Alphaproteobacteria</taxon>
        <taxon>Acetobacterales</taxon>
        <taxon>Acetobacteraceae</taxon>
        <taxon>Rhodovastum</taxon>
    </lineage>
</organism>
<dbReference type="Proteomes" id="UP000325255">
    <property type="component" value="Unassembled WGS sequence"/>
</dbReference>
<feature type="compositionally biased region" description="Basic residues" evidence="1">
    <location>
        <begin position="48"/>
        <end position="58"/>
    </location>
</feature>
<evidence type="ECO:0000256" key="1">
    <source>
        <dbReference type="SAM" id="MobiDB-lite"/>
    </source>
</evidence>